<name>A0A4P1RTI8_LUPAN</name>
<reference evidence="2 3" key="1">
    <citation type="journal article" date="2017" name="Plant Biotechnol. J.">
        <title>A comprehensive draft genome sequence for lupin (Lupinus angustifolius), an emerging health food: insights into plant-microbe interactions and legume evolution.</title>
        <authorList>
            <person name="Hane J.K."/>
            <person name="Ming Y."/>
            <person name="Kamphuis L.G."/>
            <person name="Nelson M.N."/>
            <person name="Garg G."/>
            <person name="Atkins C.A."/>
            <person name="Bayer P.E."/>
            <person name="Bravo A."/>
            <person name="Bringans S."/>
            <person name="Cannon S."/>
            <person name="Edwards D."/>
            <person name="Foley R."/>
            <person name="Gao L.L."/>
            <person name="Harrison M.J."/>
            <person name="Huang W."/>
            <person name="Hurgobin B."/>
            <person name="Li S."/>
            <person name="Liu C.W."/>
            <person name="McGrath A."/>
            <person name="Morahan G."/>
            <person name="Murray J."/>
            <person name="Weller J."/>
            <person name="Jian J."/>
            <person name="Singh K.B."/>
        </authorList>
    </citation>
    <scope>NUCLEOTIDE SEQUENCE [LARGE SCALE GENOMIC DNA]</scope>
    <source>
        <strain evidence="3">cv. Tanjil</strain>
        <tissue evidence="2">Whole plant</tissue>
    </source>
</reference>
<dbReference type="GO" id="GO:0007389">
    <property type="term" value="P:pattern specification process"/>
    <property type="evidence" value="ECO:0007669"/>
    <property type="project" value="TreeGrafter"/>
</dbReference>
<evidence type="ECO:0000313" key="2">
    <source>
        <dbReference type="EMBL" id="OIW18190.1"/>
    </source>
</evidence>
<feature type="region of interest" description="Disordered" evidence="1">
    <location>
        <begin position="485"/>
        <end position="511"/>
    </location>
</feature>
<dbReference type="EMBL" id="CM007361">
    <property type="protein sequence ID" value="OIW18190.1"/>
    <property type="molecule type" value="Genomic_DNA"/>
</dbReference>
<dbReference type="GO" id="GO:0003682">
    <property type="term" value="F:chromatin binding"/>
    <property type="evidence" value="ECO:0007669"/>
    <property type="project" value="InterPro"/>
</dbReference>
<dbReference type="PANTHER" id="PTHR21677:SF4">
    <property type="entry name" value="TSL-KINASE INTERACTING-LIKE PROTEIN"/>
    <property type="match status" value="1"/>
</dbReference>
<protein>
    <recommendedName>
        <fullName evidence="4">TSL-kinase interacting protein 1</fullName>
    </recommendedName>
</protein>
<dbReference type="KEGG" id="lang:109359078"/>
<keyword evidence="3" id="KW-1185">Reference proteome</keyword>
<dbReference type="Gramene" id="OIW18190">
    <property type="protein sequence ID" value="OIW18190"/>
    <property type="gene ID" value="TanjilG_31310"/>
</dbReference>
<organism evidence="2 3">
    <name type="scientific">Lupinus angustifolius</name>
    <name type="common">Narrow-leaved blue lupine</name>
    <dbReference type="NCBI Taxonomy" id="3871"/>
    <lineage>
        <taxon>Eukaryota</taxon>
        <taxon>Viridiplantae</taxon>
        <taxon>Streptophyta</taxon>
        <taxon>Embryophyta</taxon>
        <taxon>Tracheophyta</taxon>
        <taxon>Spermatophyta</taxon>
        <taxon>Magnoliopsida</taxon>
        <taxon>eudicotyledons</taxon>
        <taxon>Gunneridae</taxon>
        <taxon>Pentapetalae</taxon>
        <taxon>rosids</taxon>
        <taxon>fabids</taxon>
        <taxon>Fabales</taxon>
        <taxon>Fabaceae</taxon>
        <taxon>Papilionoideae</taxon>
        <taxon>50 kb inversion clade</taxon>
        <taxon>genistoids sensu lato</taxon>
        <taxon>core genistoids</taxon>
        <taxon>Genisteae</taxon>
        <taxon>Lupinus</taxon>
    </lineage>
</organism>
<accession>A0A4P1RTI8</accession>
<dbReference type="PANTHER" id="PTHR21677">
    <property type="entry name" value="CRAMPED PROTEIN"/>
    <property type="match status" value="1"/>
</dbReference>
<sequence length="561" mass="60763">MKTSLDSKAVKASEKCNLKTGTVGVKKCKKRTNRLNHKTQGCGEELLADKENQYFPSKESASSCPDHHEKDTSLMEKREAIELHAGQTLASTAKIKLQLFPINKATRLGLEKDGHNPHLELTLSGQKKISSVLKHLEKKWGSSSIAKGDPMLFPFNIMENLPECIRWTINDYHTTAAAVYAAVGSPAIFQLKYGWSYTHEPRPFCIPSMPVLNEPCVHPGGTDGGCNANLGTLYGERDRVEVTSKEFKVTDNASNEVLGQKMENASVDPLDNEPKVCGSLEQPLFPWIDSLTNISIGGLLSEASLQGRFSTPDPKPFGRNVDMRIGGLLSEISLQGRSSTPLPKPFGRNVDIRIGSLQSETSLQGRSSTPDPKSFSSNLDISIGGVLSESSLLYKFRTSDPKSLGNHIAVQPSQIISDSFGAFIASQISHPPVPRLPVEDLRTSILDAEETCHAFPLKKLSSQAVTGSGNNYSVACSSDAPSNTLKLPNTDKVNDQDLLTQNPSSGKTQTDLSLSSCLYDDERSLGLTGIIWNDTLGPFDLACQAKKSISGDNASIGGFVK</sequence>
<gene>
    <name evidence="2" type="ORF">TanjilG_31310</name>
</gene>
<evidence type="ECO:0008006" key="4">
    <source>
        <dbReference type="Google" id="ProtNLM"/>
    </source>
</evidence>
<dbReference type="Proteomes" id="UP000188354">
    <property type="component" value="Chromosome LG01"/>
</dbReference>
<dbReference type="AlphaFoldDB" id="A0A4P1RTI8"/>
<dbReference type="STRING" id="3871.A0A4P1RTI8"/>
<dbReference type="InterPro" id="IPR055315">
    <property type="entry name" value="Cramped-like"/>
</dbReference>
<dbReference type="GO" id="GO:0005634">
    <property type="term" value="C:nucleus"/>
    <property type="evidence" value="ECO:0007669"/>
    <property type="project" value="TreeGrafter"/>
</dbReference>
<evidence type="ECO:0000313" key="3">
    <source>
        <dbReference type="Proteomes" id="UP000188354"/>
    </source>
</evidence>
<proteinExistence type="predicted"/>
<evidence type="ECO:0000256" key="1">
    <source>
        <dbReference type="SAM" id="MobiDB-lite"/>
    </source>
</evidence>
<feature type="compositionally biased region" description="Polar residues" evidence="1">
    <location>
        <begin position="497"/>
        <end position="511"/>
    </location>
</feature>